<feature type="region of interest" description="Disordered" evidence="1">
    <location>
        <begin position="166"/>
        <end position="262"/>
    </location>
</feature>
<feature type="compositionally biased region" description="Basic and acidic residues" evidence="1">
    <location>
        <begin position="46"/>
        <end position="57"/>
    </location>
</feature>
<dbReference type="EMBL" id="CAJVQB010008569">
    <property type="protein sequence ID" value="CAG8720479.1"/>
    <property type="molecule type" value="Genomic_DNA"/>
</dbReference>
<feature type="compositionally biased region" description="Basic and acidic residues" evidence="1">
    <location>
        <begin position="190"/>
        <end position="218"/>
    </location>
</feature>
<gene>
    <name evidence="3" type="ORF">GMARGA_LOCUS13475</name>
</gene>
<reference evidence="3 4" key="1">
    <citation type="submission" date="2021-06" db="EMBL/GenBank/DDBJ databases">
        <authorList>
            <person name="Kallberg Y."/>
            <person name="Tangrot J."/>
            <person name="Rosling A."/>
        </authorList>
    </citation>
    <scope>NUCLEOTIDE SEQUENCE [LARGE SCALE GENOMIC DNA]</scope>
    <source>
        <strain evidence="3 4">120-4 pot B 10/14</strain>
    </source>
</reference>
<name>A0ABN7V4E2_GIGMA</name>
<sequence>MDQNILEEDIVISELFDDEDEVDYEPDEDVYSQKPNTAQKLSKVSMDVEEKEIKEAEITNGNSSRHRPRSKTEGNYSNTHCTLNGKDEKSDIKHNDHIKDVKHSGVIHQDTRKISIKSPAYTMMRPSASIGRPKKINWSNREFHQRRLAPTSSNGYAVNYHYKIQKSRSGKLNERDSGTGTSRYYISHSRRMETVDSKDDKKIKGHSHRDDTPRERNLDFSTHASDYHHTPKPTSDNYNKEPRSKRQSDISYCAGESRYGTSKKSDTTRYFIMKSHNHENVQKSQIDGVWATQPINASVLSDAFRNSKRVILIFSVNNSRHFQGTIKHASWTDISGSSLGGNFSVRWLKIGNLSFERTHNIRNPWNDNKPVKISRDGQELPENIGDELCSLFDCTSSKETSISDVNVDKNRSHKVFTRGVIDRYRPYSIPSTSRTERLRNRSQLDSLEFSRVRLSRSMHFGEHDRFMSHSERFDSPYEPVPPFYRPSDAWQRPLGSHSSYAHRNHTNYYGRSSGFDRVSR</sequence>
<evidence type="ECO:0000313" key="4">
    <source>
        <dbReference type="Proteomes" id="UP000789901"/>
    </source>
</evidence>
<feature type="compositionally biased region" description="Basic and acidic residues" evidence="1">
    <location>
        <begin position="238"/>
        <end position="248"/>
    </location>
</feature>
<feature type="compositionally biased region" description="Polar residues" evidence="1">
    <location>
        <begin position="33"/>
        <end position="42"/>
    </location>
</feature>
<protein>
    <submittedName>
        <fullName evidence="3">27646_t:CDS:1</fullName>
    </submittedName>
</protein>
<dbReference type="InterPro" id="IPR045168">
    <property type="entry name" value="YTH_prot"/>
</dbReference>
<feature type="region of interest" description="Disordered" evidence="1">
    <location>
        <begin position="19"/>
        <end position="91"/>
    </location>
</feature>
<evidence type="ECO:0000313" key="3">
    <source>
        <dbReference type="EMBL" id="CAG8720479.1"/>
    </source>
</evidence>
<dbReference type="Gene3D" id="3.10.590.10">
    <property type="entry name" value="ph1033 like domains"/>
    <property type="match status" value="1"/>
</dbReference>
<comment type="caution">
    <text evidence="3">The sequence shown here is derived from an EMBL/GenBank/DDBJ whole genome shotgun (WGS) entry which is preliminary data.</text>
</comment>
<dbReference type="PROSITE" id="PS50882">
    <property type="entry name" value="YTH"/>
    <property type="match status" value="1"/>
</dbReference>
<feature type="compositionally biased region" description="Acidic residues" evidence="1">
    <location>
        <begin position="19"/>
        <end position="30"/>
    </location>
</feature>
<evidence type="ECO:0000259" key="2">
    <source>
        <dbReference type="PROSITE" id="PS50882"/>
    </source>
</evidence>
<evidence type="ECO:0000256" key="1">
    <source>
        <dbReference type="SAM" id="MobiDB-lite"/>
    </source>
</evidence>
<dbReference type="InterPro" id="IPR007275">
    <property type="entry name" value="YTH_domain"/>
</dbReference>
<keyword evidence="4" id="KW-1185">Reference proteome</keyword>
<dbReference type="PANTHER" id="PTHR12357">
    <property type="entry name" value="YTH YT521-B HOMOLOGY DOMAIN-CONTAINING"/>
    <property type="match status" value="1"/>
</dbReference>
<dbReference type="Proteomes" id="UP000789901">
    <property type="component" value="Unassembled WGS sequence"/>
</dbReference>
<dbReference type="CDD" id="cd21134">
    <property type="entry name" value="YTH"/>
    <property type="match status" value="1"/>
</dbReference>
<accession>A0ABN7V4E2</accession>
<feature type="compositionally biased region" description="Polar residues" evidence="1">
    <location>
        <begin position="73"/>
        <end position="82"/>
    </location>
</feature>
<dbReference type="PANTHER" id="PTHR12357:SF3">
    <property type="entry name" value="YTH DOMAIN-CONTAINING PROTEIN 1"/>
    <property type="match status" value="1"/>
</dbReference>
<feature type="domain" description="YTH" evidence="2">
    <location>
        <begin position="268"/>
        <end position="392"/>
    </location>
</feature>
<proteinExistence type="predicted"/>
<organism evidence="3 4">
    <name type="scientific">Gigaspora margarita</name>
    <dbReference type="NCBI Taxonomy" id="4874"/>
    <lineage>
        <taxon>Eukaryota</taxon>
        <taxon>Fungi</taxon>
        <taxon>Fungi incertae sedis</taxon>
        <taxon>Mucoromycota</taxon>
        <taxon>Glomeromycotina</taxon>
        <taxon>Glomeromycetes</taxon>
        <taxon>Diversisporales</taxon>
        <taxon>Gigasporaceae</taxon>
        <taxon>Gigaspora</taxon>
    </lineage>
</organism>
<dbReference type="Pfam" id="PF04146">
    <property type="entry name" value="YTH"/>
    <property type="match status" value="1"/>
</dbReference>